<organism evidence="2">
    <name type="scientific">Spongospora subterranea</name>
    <dbReference type="NCBI Taxonomy" id="70186"/>
    <lineage>
        <taxon>Eukaryota</taxon>
        <taxon>Sar</taxon>
        <taxon>Rhizaria</taxon>
        <taxon>Endomyxa</taxon>
        <taxon>Phytomyxea</taxon>
        <taxon>Plasmodiophorida</taxon>
        <taxon>Plasmodiophoridae</taxon>
        <taxon>Spongospora</taxon>
    </lineage>
</organism>
<reference evidence="2" key="1">
    <citation type="submission" date="2015-04" db="EMBL/GenBank/DDBJ databases">
        <title>The genome sequence of the plant pathogenic Rhizarian Plasmodiophora brassicae reveals insights in its biotrophic life cycle and the origin of chitin synthesis.</title>
        <authorList>
            <person name="Schwelm A."/>
            <person name="Fogelqvist J."/>
            <person name="Knaust A."/>
            <person name="Julke S."/>
            <person name="Lilja T."/>
            <person name="Dhandapani V."/>
            <person name="Bonilla-Rosso G."/>
            <person name="Karlsson M."/>
            <person name="Shevchenko A."/>
            <person name="Choi S.R."/>
            <person name="Kim H.G."/>
            <person name="Park J.Y."/>
            <person name="Lim Y.P."/>
            <person name="Ludwig-Muller J."/>
            <person name="Dixelius C."/>
        </authorList>
    </citation>
    <scope>NUCLEOTIDE SEQUENCE</scope>
    <source>
        <tissue evidence="2">Potato root galls</tissue>
    </source>
</reference>
<feature type="transmembrane region" description="Helical" evidence="1">
    <location>
        <begin position="244"/>
        <end position="266"/>
    </location>
</feature>
<keyword evidence="1" id="KW-0472">Membrane</keyword>
<feature type="transmembrane region" description="Helical" evidence="1">
    <location>
        <begin position="186"/>
        <end position="207"/>
    </location>
</feature>
<proteinExistence type="predicted"/>
<feature type="transmembrane region" description="Helical" evidence="1">
    <location>
        <begin position="387"/>
        <end position="408"/>
    </location>
</feature>
<evidence type="ECO:0000313" key="2">
    <source>
        <dbReference type="EMBL" id="CRZ11499.1"/>
    </source>
</evidence>
<feature type="transmembrane region" description="Helical" evidence="1">
    <location>
        <begin position="158"/>
        <end position="180"/>
    </location>
</feature>
<feature type="transmembrane region" description="Helical" evidence="1">
    <location>
        <begin position="128"/>
        <end position="146"/>
    </location>
</feature>
<protein>
    <submittedName>
        <fullName evidence="2">Uncharacterized protein</fullName>
    </submittedName>
</protein>
<accession>A0A0H5RRZ9</accession>
<dbReference type="EMBL" id="HACM01011057">
    <property type="protein sequence ID" value="CRZ11499.1"/>
    <property type="molecule type" value="Transcribed_RNA"/>
</dbReference>
<dbReference type="AlphaFoldDB" id="A0A0H5RRZ9"/>
<evidence type="ECO:0000256" key="1">
    <source>
        <dbReference type="SAM" id="Phobius"/>
    </source>
</evidence>
<feature type="transmembrane region" description="Helical" evidence="1">
    <location>
        <begin position="306"/>
        <end position="325"/>
    </location>
</feature>
<feature type="transmembrane region" description="Helical" evidence="1">
    <location>
        <begin position="72"/>
        <end position="92"/>
    </location>
</feature>
<feature type="transmembrane region" description="Helical" evidence="1">
    <location>
        <begin position="43"/>
        <end position="66"/>
    </location>
</feature>
<name>A0A0H5RRZ9_9EUKA</name>
<feature type="transmembrane region" description="Helical" evidence="1">
    <location>
        <begin position="104"/>
        <end position="122"/>
    </location>
</feature>
<keyword evidence="1" id="KW-1133">Transmembrane helix</keyword>
<feature type="transmembrane region" description="Helical" evidence="1">
    <location>
        <begin position="345"/>
        <end position="366"/>
    </location>
</feature>
<sequence length="421" mass="47181">MPVVGDLMCRELNRSEPVPAWLCRIHMSQYRFLRDRLNNSKRAIFLAIIFISIHIVIFIPFVFIPMSPDTCLIFLMSSFLFSSFILFPTGVCDFIMPNQPLSPLNSWPFPIILTMVLLASYSFSQSSLLFPILAGWVASSVICCFTQTASWSRRFKCAITMHAFAIACMAPLAITLIMVQRPFKSALIQALIIMGSLILTFAIRQIFLCILSNDEAGNTHVIVAFCCVFDTSSDFWLQLSLPQIHSLTPLISAMVTHNMLLILSFLSSTRSSIQRYEIRPEQIPDQRSDEPRKGDELIALNISGRILAQVNATTMFLVIVVAARFGANRSYLPFIGPTFDSWSTISASLGLTVYSIIALMAMQIFSETPTIGAMSQHAYNYAYHNKSAIVTCVGSVWTIMTFAVTIFVKQSNVLYKLYPQS</sequence>
<keyword evidence="1" id="KW-0812">Transmembrane</keyword>